<dbReference type="PANTHER" id="PTHR43245:SF51">
    <property type="entry name" value="SHORT CHAIN DEHYDROGENASE_REDUCTASE FAMILY 42E, MEMBER 2"/>
    <property type="match status" value="1"/>
</dbReference>
<sequence>MKVLVTGGRGLLGSATVAELRRRGHEVTTFQRNPSGNLQEILGDVTDASAVQRAVAGNEAVVHLAARVSIAGAWEDFIAANVDGTSNVVNACRTEGVKRLVHVSSPSVAHAGEPLVGVGAQPADPENVRGHYARSKAMAEIIALNANSPELAVTAIRPHLVWGPGDTQLVERIIDRARSGRLFLIGNGQSLIDTTYVDNAADALACAVEHCPGGRAFVVSNGEPRTVAEIVARIAQAGGSKVRGRVPYPVAFAAGKVIERVWGDRPSDPPITTFLAEQLSTAHWFDQRETQSALHWVPKVSLDEGFRLLDRAYRN</sequence>
<dbReference type="Pfam" id="PF01370">
    <property type="entry name" value="Epimerase"/>
    <property type="match status" value="1"/>
</dbReference>
<dbReference type="AlphaFoldDB" id="A0A6J6IX33"/>
<proteinExistence type="predicted"/>
<evidence type="ECO:0000259" key="1">
    <source>
        <dbReference type="Pfam" id="PF01370"/>
    </source>
</evidence>
<dbReference type="Gene3D" id="3.40.50.720">
    <property type="entry name" value="NAD(P)-binding Rossmann-like Domain"/>
    <property type="match status" value="1"/>
</dbReference>
<gene>
    <name evidence="2" type="ORF">UFOPK1908_01346</name>
</gene>
<name>A0A6J6IX33_9ZZZZ</name>
<protein>
    <submittedName>
        <fullName evidence="2">Unannotated protein</fullName>
    </submittedName>
</protein>
<dbReference type="PANTHER" id="PTHR43245">
    <property type="entry name" value="BIFUNCTIONAL POLYMYXIN RESISTANCE PROTEIN ARNA"/>
    <property type="match status" value="1"/>
</dbReference>
<reference evidence="2" key="1">
    <citation type="submission" date="2020-05" db="EMBL/GenBank/DDBJ databases">
        <authorList>
            <person name="Chiriac C."/>
            <person name="Salcher M."/>
            <person name="Ghai R."/>
            <person name="Kavagutti S V."/>
        </authorList>
    </citation>
    <scope>NUCLEOTIDE SEQUENCE</scope>
</reference>
<dbReference type="InterPro" id="IPR036291">
    <property type="entry name" value="NAD(P)-bd_dom_sf"/>
</dbReference>
<dbReference type="SUPFAM" id="SSF51735">
    <property type="entry name" value="NAD(P)-binding Rossmann-fold domains"/>
    <property type="match status" value="1"/>
</dbReference>
<organism evidence="2">
    <name type="scientific">freshwater metagenome</name>
    <dbReference type="NCBI Taxonomy" id="449393"/>
    <lineage>
        <taxon>unclassified sequences</taxon>
        <taxon>metagenomes</taxon>
        <taxon>ecological metagenomes</taxon>
    </lineage>
</organism>
<dbReference type="InterPro" id="IPR050177">
    <property type="entry name" value="Lipid_A_modif_metabolic_enz"/>
</dbReference>
<evidence type="ECO:0000313" key="2">
    <source>
        <dbReference type="EMBL" id="CAB4628974.1"/>
    </source>
</evidence>
<accession>A0A6J6IX33</accession>
<dbReference type="EMBL" id="CAEZVB010000087">
    <property type="protein sequence ID" value="CAB4628974.1"/>
    <property type="molecule type" value="Genomic_DNA"/>
</dbReference>
<dbReference type="InterPro" id="IPR001509">
    <property type="entry name" value="Epimerase_deHydtase"/>
</dbReference>
<feature type="domain" description="NAD-dependent epimerase/dehydratase" evidence="1">
    <location>
        <begin position="3"/>
        <end position="219"/>
    </location>
</feature>